<evidence type="ECO:0000259" key="2">
    <source>
        <dbReference type="PROSITE" id="PS50110"/>
    </source>
</evidence>
<protein>
    <submittedName>
        <fullName evidence="3">Response regulator rcp1</fullName>
    </submittedName>
</protein>
<reference evidence="3 4" key="1">
    <citation type="submission" date="2021-04" db="EMBL/GenBank/DDBJ databases">
        <authorList>
            <person name="Rodrigo-Torres L."/>
            <person name="Arahal R. D."/>
            <person name="Lucena T."/>
        </authorList>
    </citation>
    <scope>NUCLEOTIDE SEQUENCE [LARGE SCALE GENOMIC DNA]</scope>
    <source>
        <strain evidence="3 4">CECT 9623</strain>
    </source>
</reference>
<dbReference type="InterPro" id="IPR052893">
    <property type="entry name" value="TCS_response_regulator"/>
</dbReference>
<dbReference type="SUPFAM" id="SSF52172">
    <property type="entry name" value="CheY-like"/>
    <property type="match status" value="1"/>
</dbReference>
<evidence type="ECO:0000313" key="4">
    <source>
        <dbReference type="Proteomes" id="UP000679725"/>
    </source>
</evidence>
<accession>A0ABN7RFM9</accession>
<feature type="modified residue" description="4-aspartylphosphate" evidence="1">
    <location>
        <position position="59"/>
    </location>
</feature>
<evidence type="ECO:0000313" key="3">
    <source>
        <dbReference type="EMBL" id="CAG5072396.1"/>
    </source>
</evidence>
<dbReference type="Pfam" id="PF00072">
    <property type="entry name" value="Response_reg"/>
    <property type="match status" value="1"/>
</dbReference>
<dbReference type="PANTHER" id="PTHR44520">
    <property type="entry name" value="RESPONSE REGULATOR RCP1-RELATED"/>
    <property type="match status" value="1"/>
</dbReference>
<dbReference type="Gene3D" id="3.40.50.2300">
    <property type="match status" value="1"/>
</dbReference>
<feature type="domain" description="Response regulatory" evidence="2">
    <location>
        <begin position="6"/>
        <end position="126"/>
    </location>
</feature>
<proteinExistence type="predicted"/>
<gene>
    <name evidence="3" type="primary">rcp1_6</name>
    <name evidence="3" type="ORF">DYBT9623_04140</name>
</gene>
<organism evidence="3 4">
    <name type="scientific">Dyadobacter linearis</name>
    <dbReference type="NCBI Taxonomy" id="2823330"/>
    <lineage>
        <taxon>Bacteria</taxon>
        <taxon>Pseudomonadati</taxon>
        <taxon>Bacteroidota</taxon>
        <taxon>Cytophagia</taxon>
        <taxon>Cytophagales</taxon>
        <taxon>Spirosomataceae</taxon>
        <taxon>Dyadobacter</taxon>
    </lineage>
</organism>
<dbReference type="EMBL" id="CAJRAU010000006">
    <property type="protein sequence ID" value="CAG5072396.1"/>
    <property type="molecule type" value="Genomic_DNA"/>
</dbReference>
<dbReference type="InterPro" id="IPR001789">
    <property type="entry name" value="Sig_transdc_resp-reg_receiver"/>
</dbReference>
<sequence length="133" mass="15378">MRPRISIFLIDDDIDDQEILATIMEDSFEHAECTFASDGMQALHRLQDETFFPDVIFADINMPRMNGIEFLVEFKKMPRLAEVPVFMYSTSDEKEIVSQCTDLGATGFVKKYADTDEVKREFQKIIHNITSRS</sequence>
<keyword evidence="4" id="KW-1185">Reference proteome</keyword>
<name>A0ABN7RFM9_9BACT</name>
<dbReference type="RefSeq" id="WP_215235426.1">
    <property type="nucleotide sequence ID" value="NZ_CAJRAU010000006.1"/>
</dbReference>
<comment type="caution">
    <text evidence="3">The sequence shown here is derived from an EMBL/GenBank/DDBJ whole genome shotgun (WGS) entry which is preliminary data.</text>
</comment>
<evidence type="ECO:0000256" key="1">
    <source>
        <dbReference type="PROSITE-ProRule" id="PRU00169"/>
    </source>
</evidence>
<dbReference type="PANTHER" id="PTHR44520:SF2">
    <property type="entry name" value="RESPONSE REGULATOR RCP1"/>
    <property type="match status" value="1"/>
</dbReference>
<dbReference type="InterPro" id="IPR011006">
    <property type="entry name" value="CheY-like_superfamily"/>
</dbReference>
<dbReference type="PROSITE" id="PS50110">
    <property type="entry name" value="RESPONSE_REGULATORY"/>
    <property type="match status" value="1"/>
</dbReference>
<dbReference type="SMART" id="SM00448">
    <property type="entry name" value="REC"/>
    <property type="match status" value="1"/>
</dbReference>
<keyword evidence="1" id="KW-0597">Phosphoprotein</keyword>
<dbReference type="Proteomes" id="UP000679725">
    <property type="component" value="Unassembled WGS sequence"/>
</dbReference>